<accession>A0ABZ2ZY46</accession>
<reference evidence="2 3" key="1">
    <citation type="submission" date="2024-04" db="EMBL/GenBank/DDBJ databases">
        <title>Arthrobacter sp. from Plains bison fecal sample.</title>
        <authorList>
            <person name="Ruzzini A."/>
        </authorList>
    </citation>
    <scope>NUCLEOTIDE SEQUENCE [LARGE SCALE GENOMIC DNA]</scope>
    <source>
        <strain evidence="2 3">EINP1</strain>
    </source>
</reference>
<dbReference type="Proteomes" id="UP001448858">
    <property type="component" value="Chromosome"/>
</dbReference>
<keyword evidence="1" id="KW-0472">Membrane</keyword>
<feature type="transmembrane region" description="Helical" evidence="1">
    <location>
        <begin position="6"/>
        <end position="29"/>
    </location>
</feature>
<keyword evidence="1" id="KW-1133">Transmembrane helix</keyword>
<evidence type="ECO:0000256" key="1">
    <source>
        <dbReference type="SAM" id="Phobius"/>
    </source>
</evidence>
<evidence type="ECO:0000313" key="2">
    <source>
        <dbReference type="EMBL" id="WZP17122.1"/>
    </source>
</evidence>
<name>A0ABZ2ZY46_9MICC</name>
<dbReference type="InterPro" id="IPR021315">
    <property type="entry name" value="Gap/Sap"/>
</dbReference>
<gene>
    <name evidence="2" type="ORF">AAE021_06065</name>
</gene>
<evidence type="ECO:0000313" key="3">
    <source>
        <dbReference type="Proteomes" id="UP001448858"/>
    </source>
</evidence>
<proteinExistence type="predicted"/>
<protein>
    <submittedName>
        <fullName evidence="2">GAP family protein</fullName>
    </submittedName>
</protein>
<keyword evidence="3" id="KW-1185">Reference proteome</keyword>
<sequence>MLSLAVSLMSFALAGAASSVPVSITILILLSPHPRRGALPFLYGAVAGSIVVVGLAAAGLRVFPAHAQLDQVTVPAMLCLVAGALLAGYGVHLVRAAPRPGAGRLDKLRAGFDSARAWEFAALGAGLNLRPKAILLAVAAGALIGVRNMHPVESTVLVLAYAAAAQSAVVVPVALWLRSPEHAQNRLGTLYDWMQRNGRKITAAAALAIGVFLMGYNLLQLLK</sequence>
<dbReference type="Pfam" id="PF11139">
    <property type="entry name" value="SfLAP"/>
    <property type="match status" value="1"/>
</dbReference>
<keyword evidence="1" id="KW-0812">Transmembrane</keyword>
<feature type="transmembrane region" description="Helical" evidence="1">
    <location>
        <begin position="156"/>
        <end position="177"/>
    </location>
</feature>
<feature type="transmembrane region" description="Helical" evidence="1">
    <location>
        <begin position="41"/>
        <end position="60"/>
    </location>
</feature>
<feature type="transmembrane region" description="Helical" evidence="1">
    <location>
        <begin position="72"/>
        <end position="94"/>
    </location>
</feature>
<feature type="transmembrane region" description="Helical" evidence="1">
    <location>
        <begin position="201"/>
        <end position="219"/>
    </location>
</feature>
<dbReference type="RefSeq" id="WP_342024719.1">
    <property type="nucleotide sequence ID" value="NZ_CP151657.1"/>
</dbReference>
<dbReference type="EMBL" id="CP151657">
    <property type="protein sequence ID" value="WZP17122.1"/>
    <property type="molecule type" value="Genomic_DNA"/>
</dbReference>
<organism evidence="2 3">
    <name type="scientific">Arthrobacter citreus</name>
    <dbReference type="NCBI Taxonomy" id="1670"/>
    <lineage>
        <taxon>Bacteria</taxon>
        <taxon>Bacillati</taxon>
        <taxon>Actinomycetota</taxon>
        <taxon>Actinomycetes</taxon>
        <taxon>Micrococcales</taxon>
        <taxon>Micrococcaceae</taxon>
        <taxon>Arthrobacter</taxon>
    </lineage>
</organism>